<name>A0A976N2I4_9VIRU</name>
<feature type="domain" description="Replication-associated protein ORF2/G2P" evidence="1">
    <location>
        <begin position="55"/>
        <end position="166"/>
    </location>
</feature>
<evidence type="ECO:0000313" key="2">
    <source>
        <dbReference type="EMBL" id="UPW41881.1"/>
    </source>
</evidence>
<proteinExistence type="predicted"/>
<protein>
    <submittedName>
        <fullName evidence="2">Replication initiator protein</fullName>
    </submittedName>
</protein>
<dbReference type="EMBL" id="OM869685">
    <property type="protein sequence ID" value="UPW41881.1"/>
    <property type="molecule type" value="Genomic_DNA"/>
</dbReference>
<dbReference type="Pfam" id="PF23343">
    <property type="entry name" value="REP_ORF2-G2P"/>
    <property type="match status" value="1"/>
</dbReference>
<dbReference type="InterPro" id="IPR056906">
    <property type="entry name" value="ORF2/G2P_dom"/>
</dbReference>
<accession>A0A976N2I4</accession>
<evidence type="ECO:0000259" key="1">
    <source>
        <dbReference type="Pfam" id="PF23343"/>
    </source>
</evidence>
<organism evidence="2">
    <name type="scientific">Peromfec virus RodF5_3</name>
    <dbReference type="NCBI Taxonomy" id="2929339"/>
    <lineage>
        <taxon>Viruses</taxon>
        <taxon>Monodnaviria</taxon>
        <taxon>Sangervirae</taxon>
        <taxon>Phixviricota</taxon>
        <taxon>Malgrandaviricetes</taxon>
        <taxon>Petitvirales</taxon>
        <taxon>Microviridae</taxon>
    </lineage>
</organism>
<reference evidence="2" key="1">
    <citation type="submission" date="2022-02" db="EMBL/GenBank/DDBJ databases">
        <title>Towards deciphering the DNA virus diversity associated with rodent species in the families Cricetidae and Heteromyidae.</title>
        <authorList>
            <person name="Lund M."/>
            <person name="Larsen B.B."/>
            <person name="Gryseels S."/>
            <person name="Kraberger S."/>
            <person name="Rowsey D.M."/>
            <person name="Steger L."/>
            <person name="Yule K.M."/>
            <person name="Upham N.S."/>
            <person name="Worobey M."/>
            <person name="Van Doorslaer K."/>
            <person name="Varsani A."/>
        </authorList>
    </citation>
    <scope>NUCLEOTIDE SEQUENCE</scope>
    <source>
        <strain evidence="2">NeonRodF5_3</strain>
    </source>
</reference>
<sequence length="328" mass="37849">MSCLKPYPLYNKNGRLIGFSACGDCALCRLKRSQELCFYSACQAIDDYKHGFSPRFLTLTYTDMKLPISEVSHVPTTRFKDFQDYKKRVQIRFARERSLKRFNLKFLGTTEYGGLTQRPHLHCIVFGFPPTALAEDILIDSWQRQGEVDVGPLQAGGSYYLTSYCSSSPTRAVAAELYDGNSIERPHLSHSNSLGGSYLDGLVLSAMNHNMCVNLNGIPSPLPSYVRRKYDPLKVRFNKFQWLRERRIRLKNLGYTEEEWKDLQYRRYLNRARKDYTPVFDENQKAIYMPKISLDSVPKSLSECHSAKDLMLYHGVYLTEKIPNLEVS</sequence>